<dbReference type="GO" id="GO:0005886">
    <property type="term" value="C:plasma membrane"/>
    <property type="evidence" value="ECO:0007669"/>
    <property type="project" value="TreeGrafter"/>
</dbReference>
<reference evidence="3 4" key="1">
    <citation type="submission" date="2017-01" db="EMBL/GenBank/DDBJ databases">
        <title>Genome Analysis of Deinococcus marmoris KOPRI26562.</title>
        <authorList>
            <person name="Kim J.H."/>
            <person name="Oh H.-M."/>
        </authorList>
    </citation>
    <scope>NUCLEOTIDE SEQUENCE [LARGE SCALE GENOMIC DNA]</scope>
    <source>
        <strain evidence="3 4">KOPRI26562</strain>
    </source>
</reference>
<keyword evidence="1" id="KW-1133">Transmembrane helix</keyword>
<dbReference type="PANTHER" id="PTHR45138">
    <property type="entry name" value="REGULATORY COMPONENTS OF SENSORY TRANSDUCTION SYSTEM"/>
    <property type="match status" value="1"/>
</dbReference>
<feature type="transmembrane region" description="Helical" evidence="1">
    <location>
        <begin position="126"/>
        <end position="146"/>
    </location>
</feature>
<evidence type="ECO:0000313" key="3">
    <source>
        <dbReference type="EMBL" id="OLV16721.1"/>
    </source>
</evidence>
<protein>
    <recommendedName>
        <fullName evidence="2">GGDEF domain-containing protein</fullName>
    </recommendedName>
</protein>
<comment type="caution">
    <text evidence="3">The sequence shown here is derived from an EMBL/GenBank/DDBJ whole genome shotgun (WGS) entry which is preliminary data.</text>
</comment>
<dbReference type="EMBL" id="MSTI01000133">
    <property type="protein sequence ID" value="OLV16721.1"/>
    <property type="molecule type" value="Genomic_DNA"/>
</dbReference>
<dbReference type="SUPFAM" id="SSF55073">
    <property type="entry name" value="Nucleotide cyclase"/>
    <property type="match status" value="1"/>
</dbReference>
<dbReference type="InterPro" id="IPR029787">
    <property type="entry name" value="Nucleotide_cyclase"/>
</dbReference>
<dbReference type="InterPro" id="IPR043128">
    <property type="entry name" value="Rev_trsase/Diguanyl_cyclase"/>
</dbReference>
<dbReference type="Gene3D" id="3.30.70.270">
    <property type="match status" value="1"/>
</dbReference>
<keyword evidence="1" id="KW-0812">Transmembrane</keyword>
<dbReference type="NCBIfam" id="TIGR00254">
    <property type="entry name" value="GGDEF"/>
    <property type="match status" value="1"/>
</dbReference>
<dbReference type="GO" id="GO:1902201">
    <property type="term" value="P:negative regulation of bacterial-type flagellum-dependent cell motility"/>
    <property type="evidence" value="ECO:0007669"/>
    <property type="project" value="TreeGrafter"/>
</dbReference>
<dbReference type="GO" id="GO:0052621">
    <property type="term" value="F:diguanylate cyclase activity"/>
    <property type="evidence" value="ECO:0007669"/>
    <property type="project" value="TreeGrafter"/>
</dbReference>
<dbReference type="CDD" id="cd01949">
    <property type="entry name" value="GGDEF"/>
    <property type="match status" value="1"/>
</dbReference>
<proteinExistence type="predicted"/>
<dbReference type="Pfam" id="PF00990">
    <property type="entry name" value="GGDEF"/>
    <property type="match status" value="1"/>
</dbReference>
<feature type="transmembrane region" description="Helical" evidence="1">
    <location>
        <begin position="37"/>
        <end position="57"/>
    </location>
</feature>
<dbReference type="InterPro" id="IPR000160">
    <property type="entry name" value="GGDEF_dom"/>
</dbReference>
<dbReference type="AlphaFoldDB" id="A0A1U7NUY1"/>
<dbReference type="Proteomes" id="UP000186607">
    <property type="component" value="Unassembled WGS sequence"/>
</dbReference>
<feature type="transmembrane region" description="Helical" evidence="1">
    <location>
        <begin position="12"/>
        <end position="30"/>
    </location>
</feature>
<dbReference type="PANTHER" id="PTHR45138:SF9">
    <property type="entry name" value="DIGUANYLATE CYCLASE DGCM-RELATED"/>
    <property type="match status" value="1"/>
</dbReference>
<dbReference type="PROSITE" id="PS50887">
    <property type="entry name" value="GGDEF"/>
    <property type="match status" value="1"/>
</dbReference>
<dbReference type="InterPro" id="IPR050469">
    <property type="entry name" value="Diguanylate_Cyclase"/>
</dbReference>
<dbReference type="SMART" id="SM00267">
    <property type="entry name" value="GGDEF"/>
    <property type="match status" value="1"/>
</dbReference>
<dbReference type="GO" id="GO:0043709">
    <property type="term" value="P:cell adhesion involved in single-species biofilm formation"/>
    <property type="evidence" value="ECO:0007669"/>
    <property type="project" value="TreeGrafter"/>
</dbReference>
<evidence type="ECO:0000313" key="4">
    <source>
        <dbReference type="Proteomes" id="UP000186607"/>
    </source>
</evidence>
<feature type="domain" description="GGDEF" evidence="2">
    <location>
        <begin position="194"/>
        <end position="321"/>
    </location>
</feature>
<feature type="transmembrane region" description="Helical" evidence="1">
    <location>
        <begin position="94"/>
        <end position="114"/>
    </location>
</feature>
<feature type="transmembrane region" description="Helical" evidence="1">
    <location>
        <begin position="69"/>
        <end position="87"/>
    </location>
</feature>
<evidence type="ECO:0000256" key="1">
    <source>
        <dbReference type="SAM" id="Phobius"/>
    </source>
</evidence>
<evidence type="ECO:0000259" key="2">
    <source>
        <dbReference type="PROSITE" id="PS50887"/>
    </source>
</evidence>
<accession>A0A1U7NUY1</accession>
<dbReference type="STRING" id="249408.BOO71_0011032"/>
<name>A0A1U7NUY1_9DEIO</name>
<keyword evidence="4" id="KW-1185">Reference proteome</keyword>
<organism evidence="3 4">
    <name type="scientific">Deinococcus marmoris</name>
    <dbReference type="NCBI Taxonomy" id="249408"/>
    <lineage>
        <taxon>Bacteria</taxon>
        <taxon>Thermotogati</taxon>
        <taxon>Deinococcota</taxon>
        <taxon>Deinococci</taxon>
        <taxon>Deinococcales</taxon>
        <taxon>Deinococcaceae</taxon>
        <taxon>Deinococcus</taxon>
    </lineage>
</organism>
<sequence length="322" mass="34408">MILGVLRLLTPLYLATQGVIIAYTLLALFGPAHWQRALLTLAPLTYAAVLLVTWAVALYVLPDHPATDMVRLAVLLYLTTVYVFMFIQGPPRTATWQASVVLAALVITALPHAARTLGQTGAFDGVMVLLTALLSHGALIAVLRAFGTVRDQLAHAEGHAQTLHELAHRDPLTGLLNRRALDRELARVAAGAQPGWWLAVIDVDGLKGINDALGHAAGDDLLSRFAVGFTRASPANGQVFRIGGDEFAVLFQEGPITAQALVAAAALEVQDTYPEAGASVGAARWQMGESADVWLSRADQAMYQHKRRMALAANKLHEVGPA</sequence>
<gene>
    <name evidence="3" type="ORF">BOO71_0011032</name>
</gene>
<keyword evidence="1" id="KW-0472">Membrane</keyword>